<accession>A0A1F8HAI5</accession>
<proteinExistence type="predicted"/>
<dbReference type="EMBL" id="MGKY01000008">
    <property type="protein sequence ID" value="OGN33989.1"/>
    <property type="molecule type" value="Genomic_DNA"/>
</dbReference>
<evidence type="ECO:0008006" key="3">
    <source>
        <dbReference type="Google" id="ProtNLM"/>
    </source>
</evidence>
<dbReference type="Proteomes" id="UP000177745">
    <property type="component" value="Unassembled WGS sequence"/>
</dbReference>
<reference evidence="1 2" key="1">
    <citation type="journal article" date="2016" name="Nat. Commun.">
        <title>Thousands of microbial genomes shed light on interconnected biogeochemical processes in an aquifer system.</title>
        <authorList>
            <person name="Anantharaman K."/>
            <person name="Brown C.T."/>
            <person name="Hug L.A."/>
            <person name="Sharon I."/>
            <person name="Castelle C.J."/>
            <person name="Probst A.J."/>
            <person name="Thomas B.C."/>
            <person name="Singh A."/>
            <person name="Wilkins M.J."/>
            <person name="Karaoz U."/>
            <person name="Brodie E.L."/>
            <person name="Williams K.H."/>
            <person name="Hubbard S.S."/>
            <person name="Banfield J.F."/>
        </authorList>
    </citation>
    <scope>NUCLEOTIDE SEQUENCE [LARGE SCALE GENOMIC DNA]</scope>
</reference>
<protein>
    <recommendedName>
        <fullName evidence="3">Peptidase S55 domain-containing protein</fullName>
    </recommendedName>
</protein>
<evidence type="ECO:0000313" key="1">
    <source>
        <dbReference type="EMBL" id="OGN33989.1"/>
    </source>
</evidence>
<gene>
    <name evidence="1" type="ORF">A3G51_00670</name>
</gene>
<name>A0A1F8HAI5_9BACT</name>
<sequence length="633" mass="69826">MTHSTRLRVILSKAERTKVLLRLLSFFILFIFFSGNAWASTPKILLLKDLEPGTKAIGFSVFKGVEPQPFDVVLGEPIDQAGNSFILVRISGGPMDTPLEKIGAIHGMSGSPIFTGCINKKLSETEQYDFCISQAILEGNSVFLAGALSYAVGSFIEGGPNALITPAEYMLGARVNSYAAASSFSNGSPNKINIGGREFANLMLFPKMEDLAVTANPAGRCQESIKSDIKPGSMVTVFFATGAVNVGGSGTVIWRDDDKMYIFGHPLMGTGMVNYPFVQISVADTLQTPLNAQKLPGCHLDAKGAMLVDGAFEMAGVVGRTAPMLPYQVDVRLGNSGAVLYEEIAASPMAAAIIKQLPVIWAEQSLGDLSHYSLFYQARITITDQPEIFVKNFVPAQVYKNPFEEVFNRVYGPIEDLRKSEFNYGLESVKVRLDFVKEFRLWTAKRSFLSPEKPSSGDTVYVNVVLEEYFSSVTKQISIPIKIPEDFTDQASSGITPNLTIHVQGGSKFTDKRERPEVNSIEDLIRQLNNSMNYKNNVLYVQRVMSGNKAEQEDDMAKAKAAVKPAGKWVDVERDDLKQLPRADKNNVALTVSSELNDFIDLNLTFNLQVQPKKDATDEDKKETKKRKRFLFF</sequence>
<dbReference type="AlphaFoldDB" id="A0A1F8HAI5"/>
<organism evidence="1 2">
    <name type="scientific">Candidatus Yanofskybacteria bacterium RIFCSPLOWO2_12_FULL_43_11b</name>
    <dbReference type="NCBI Taxonomy" id="1802710"/>
    <lineage>
        <taxon>Bacteria</taxon>
        <taxon>Candidatus Yanofskyibacteriota</taxon>
    </lineage>
</organism>
<evidence type="ECO:0000313" key="2">
    <source>
        <dbReference type="Proteomes" id="UP000177745"/>
    </source>
</evidence>
<comment type="caution">
    <text evidence="1">The sequence shown here is derived from an EMBL/GenBank/DDBJ whole genome shotgun (WGS) entry which is preliminary data.</text>
</comment>